<reference evidence="11" key="1">
    <citation type="submission" date="2021-01" db="EMBL/GenBank/DDBJ databases">
        <title>Whole genome shotgun sequence of Planosporangium mesophilum NBRC 109066.</title>
        <authorList>
            <person name="Komaki H."/>
            <person name="Tamura T."/>
        </authorList>
    </citation>
    <scope>NUCLEOTIDE SEQUENCE</scope>
    <source>
        <strain evidence="11">NBRC 109066</strain>
    </source>
</reference>
<gene>
    <name evidence="11" type="primary">apbE_1</name>
    <name evidence="11" type="ORF">Pme01_26050</name>
</gene>
<keyword evidence="7" id="KW-0274">FAD</keyword>
<dbReference type="GO" id="GO:0046872">
    <property type="term" value="F:metal ion binding"/>
    <property type="evidence" value="ECO:0007669"/>
    <property type="project" value="UniProtKB-KW"/>
</dbReference>
<evidence type="ECO:0000256" key="4">
    <source>
        <dbReference type="ARBA" id="ARBA00022630"/>
    </source>
</evidence>
<evidence type="ECO:0000256" key="5">
    <source>
        <dbReference type="ARBA" id="ARBA00022679"/>
    </source>
</evidence>
<dbReference type="Pfam" id="PF02424">
    <property type="entry name" value="ApbE"/>
    <property type="match status" value="2"/>
</dbReference>
<keyword evidence="4" id="KW-0285">Flavoprotein</keyword>
<dbReference type="PANTHER" id="PTHR30040">
    <property type="entry name" value="THIAMINE BIOSYNTHESIS LIPOPROTEIN APBE"/>
    <property type="match status" value="1"/>
</dbReference>
<evidence type="ECO:0000256" key="10">
    <source>
        <dbReference type="ARBA" id="ARBA00048540"/>
    </source>
</evidence>
<dbReference type="EC" id="2.7.1.180" evidence="2"/>
<dbReference type="Proteomes" id="UP000599074">
    <property type="component" value="Unassembled WGS sequence"/>
</dbReference>
<evidence type="ECO:0000256" key="9">
    <source>
        <dbReference type="ARBA" id="ARBA00031306"/>
    </source>
</evidence>
<accession>A0A8J3TAD7</accession>
<comment type="catalytic activity">
    <reaction evidence="10">
        <text>L-threonyl-[protein] + FAD = FMN-L-threonyl-[protein] + AMP + H(+)</text>
        <dbReference type="Rhea" id="RHEA:36847"/>
        <dbReference type="Rhea" id="RHEA-COMP:11060"/>
        <dbReference type="Rhea" id="RHEA-COMP:11061"/>
        <dbReference type="ChEBI" id="CHEBI:15378"/>
        <dbReference type="ChEBI" id="CHEBI:30013"/>
        <dbReference type="ChEBI" id="CHEBI:57692"/>
        <dbReference type="ChEBI" id="CHEBI:74257"/>
        <dbReference type="ChEBI" id="CHEBI:456215"/>
        <dbReference type="EC" id="2.7.1.180"/>
    </reaction>
</comment>
<dbReference type="SUPFAM" id="SSF143631">
    <property type="entry name" value="ApbE-like"/>
    <property type="match status" value="1"/>
</dbReference>
<keyword evidence="8" id="KW-0460">Magnesium</keyword>
<dbReference type="GO" id="GO:0016740">
    <property type="term" value="F:transferase activity"/>
    <property type="evidence" value="ECO:0007669"/>
    <property type="project" value="UniProtKB-KW"/>
</dbReference>
<dbReference type="RefSeq" id="WP_203935591.1">
    <property type="nucleotide sequence ID" value="NZ_BOON01000024.1"/>
</dbReference>
<dbReference type="AlphaFoldDB" id="A0A8J3TAD7"/>
<dbReference type="Gene3D" id="3.10.520.10">
    <property type="entry name" value="ApbE-like domains"/>
    <property type="match status" value="2"/>
</dbReference>
<proteinExistence type="predicted"/>
<dbReference type="EMBL" id="BOON01000024">
    <property type="protein sequence ID" value="GII23008.1"/>
    <property type="molecule type" value="Genomic_DNA"/>
</dbReference>
<comment type="cofactor">
    <cofactor evidence="1">
        <name>Mg(2+)</name>
        <dbReference type="ChEBI" id="CHEBI:18420"/>
    </cofactor>
</comment>
<dbReference type="InterPro" id="IPR024932">
    <property type="entry name" value="ApbE"/>
</dbReference>
<keyword evidence="12" id="KW-1185">Reference proteome</keyword>
<evidence type="ECO:0000256" key="2">
    <source>
        <dbReference type="ARBA" id="ARBA00011955"/>
    </source>
</evidence>
<keyword evidence="5 11" id="KW-0808">Transferase</keyword>
<dbReference type="InterPro" id="IPR003374">
    <property type="entry name" value="ApbE-like_sf"/>
</dbReference>
<evidence type="ECO:0000256" key="3">
    <source>
        <dbReference type="ARBA" id="ARBA00016337"/>
    </source>
</evidence>
<name>A0A8J3TAD7_9ACTN</name>
<evidence type="ECO:0000256" key="8">
    <source>
        <dbReference type="ARBA" id="ARBA00022842"/>
    </source>
</evidence>
<dbReference type="PANTHER" id="PTHR30040:SF2">
    <property type="entry name" value="FAD:PROTEIN FMN TRANSFERASE"/>
    <property type="match status" value="1"/>
</dbReference>
<evidence type="ECO:0000256" key="7">
    <source>
        <dbReference type="ARBA" id="ARBA00022827"/>
    </source>
</evidence>
<sequence length="244" mass="25901">MTRRAFVEQIMGLPVSVHVRGPHADSTGVGDAVAAVFAELRMIDALFSPYRPDSRVSALNRGERVTGPLVETVLELCEQARDRTGGYFDAYLRRAASRPAFDPSGLVKGWAVERAAAHLRGIDHYVSAGGDLVTRGSWRIGVEDPAQPDRLLTVLEVTDHAVATSGGAHRGAHILDPHTGAPARGLRSVTVTGPSLTWADVYATAAVARGPEAVRWLDGLPGYEALLVRDDGTLLATPGWPAAG</sequence>
<protein>
    <recommendedName>
        <fullName evidence="3">FAD:protein FMN transferase</fullName>
        <ecNumber evidence="2">2.7.1.180</ecNumber>
    </recommendedName>
    <alternativeName>
        <fullName evidence="9">Flavin transferase</fullName>
    </alternativeName>
</protein>
<keyword evidence="6" id="KW-0479">Metal-binding</keyword>
<evidence type="ECO:0000256" key="6">
    <source>
        <dbReference type="ARBA" id="ARBA00022723"/>
    </source>
</evidence>
<evidence type="ECO:0000256" key="1">
    <source>
        <dbReference type="ARBA" id="ARBA00001946"/>
    </source>
</evidence>
<comment type="caution">
    <text evidence="11">The sequence shown here is derived from an EMBL/GenBank/DDBJ whole genome shotgun (WGS) entry which is preliminary data.</text>
</comment>
<evidence type="ECO:0000313" key="12">
    <source>
        <dbReference type="Proteomes" id="UP000599074"/>
    </source>
</evidence>
<evidence type="ECO:0000313" key="11">
    <source>
        <dbReference type="EMBL" id="GII23008.1"/>
    </source>
</evidence>
<organism evidence="11 12">
    <name type="scientific">Planosporangium mesophilum</name>
    <dbReference type="NCBI Taxonomy" id="689768"/>
    <lineage>
        <taxon>Bacteria</taxon>
        <taxon>Bacillati</taxon>
        <taxon>Actinomycetota</taxon>
        <taxon>Actinomycetes</taxon>
        <taxon>Micromonosporales</taxon>
        <taxon>Micromonosporaceae</taxon>
        <taxon>Planosporangium</taxon>
    </lineage>
</organism>